<reference evidence="1 2" key="1">
    <citation type="submission" date="2011-10" db="EMBL/GenBank/DDBJ databases">
        <title>Genome sequence of Gluconobacter morbifer G707, isolated from Drosophila gut.</title>
        <authorList>
            <person name="Lee W.-J."/>
            <person name="Kim E.-K."/>
        </authorList>
    </citation>
    <scope>NUCLEOTIDE SEQUENCE [LARGE SCALE GENOMIC DNA]</scope>
    <source>
        <strain evidence="1 2">G707</strain>
    </source>
</reference>
<dbReference type="Proteomes" id="UP000004949">
    <property type="component" value="Unassembled WGS sequence"/>
</dbReference>
<dbReference type="Gene3D" id="3.20.20.70">
    <property type="entry name" value="Aldolase class I"/>
    <property type="match status" value="1"/>
</dbReference>
<organism evidence="1 2">
    <name type="scientific">Gluconobacter morbifer G707</name>
    <dbReference type="NCBI Taxonomy" id="1088869"/>
    <lineage>
        <taxon>Bacteria</taxon>
        <taxon>Pseudomonadati</taxon>
        <taxon>Pseudomonadota</taxon>
        <taxon>Alphaproteobacteria</taxon>
        <taxon>Acetobacterales</taxon>
        <taxon>Acetobacteraceae</taxon>
        <taxon>Gluconobacter</taxon>
    </lineage>
</organism>
<evidence type="ECO:0000313" key="2">
    <source>
        <dbReference type="Proteomes" id="UP000004949"/>
    </source>
</evidence>
<proteinExistence type="predicted"/>
<dbReference type="eggNOG" id="COG1830">
    <property type="taxonomic scope" value="Bacteria"/>
</dbReference>
<dbReference type="EMBL" id="AGQV01000010">
    <property type="protein sequence ID" value="EHH67437.1"/>
    <property type="molecule type" value="Genomic_DNA"/>
</dbReference>
<dbReference type="AlphaFoldDB" id="G6XL09"/>
<dbReference type="STRING" id="1088869.GMO_24320"/>
<evidence type="ECO:0000313" key="1">
    <source>
        <dbReference type="EMBL" id="EHH67437.1"/>
    </source>
</evidence>
<comment type="caution">
    <text evidence="1">The sequence shown here is derived from an EMBL/GenBank/DDBJ whole genome shotgun (WGS) entry which is preliminary data.</text>
</comment>
<evidence type="ECO:0008006" key="3">
    <source>
        <dbReference type="Google" id="ProtNLM"/>
    </source>
</evidence>
<gene>
    <name evidence="1" type="ORF">GMO_24320</name>
</gene>
<dbReference type="SUPFAM" id="SSF51569">
    <property type="entry name" value="Aldolase"/>
    <property type="match status" value="1"/>
</dbReference>
<dbReference type="OrthoDB" id="236271at2"/>
<dbReference type="PATRIC" id="fig|1088869.3.peg.2425"/>
<name>G6XL09_9PROT</name>
<protein>
    <recommendedName>
        <fullName evidence="3">Fructose-bisphosphate aldolase</fullName>
    </recommendedName>
</protein>
<dbReference type="RefSeq" id="WP_008852574.1">
    <property type="nucleotide sequence ID" value="NZ_AGQV01000010.1"/>
</dbReference>
<dbReference type="InterPro" id="IPR013785">
    <property type="entry name" value="Aldolase_TIM"/>
</dbReference>
<keyword evidence="2" id="KW-1185">Reference proteome</keyword>
<accession>G6XL09</accession>
<sequence>MNRYEEKIARMMAGEDSRYDFILADAKDSDMAAGISAMGHVRDPVDGRSRFRTRRQYVNEICGILKQDIVDLMLTSVSILEMLVEEDAFAGTRIQSAIRANDTTDLWRGRGGTYQSQKSVPFRSASLKTAQTNLGLYSMTFNGDAEQDVLALEAFARFREDAQKRRFSYFLEIFNPNERRIASSDRGFFLNDMIARCLAGLRRDERPVFLKVPYNGAEALTELCAYDPTLIVGIMGGGSGTTRDCLELLHQAHNCGARAALFGRKIVDADDPQLLIDAMRRVTDGALSPNEATQFYHEGLAHKGIRAGRAYETDNAVTETVLLERAA</sequence>